<sequence>MSVSSAQTGQLPADCLSCRIIGTGALGTVGVYALNQSRAHQPGSLVGKRILAGVGVLFLVGSIVRWKSFREDRGTCVCHCQASSFFPSSNFWLICTGALPRRSMMHSPSRVVLDDVAVGTMQ</sequence>
<protein>
    <submittedName>
        <fullName evidence="1">Uncharacterized protein</fullName>
    </submittedName>
</protein>
<organism evidence="1 2">
    <name type="scientific">Artomyces pyxidatus</name>
    <dbReference type="NCBI Taxonomy" id="48021"/>
    <lineage>
        <taxon>Eukaryota</taxon>
        <taxon>Fungi</taxon>
        <taxon>Dikarya</taxon>
        <taxon>Basidiomycota</taxon>
        <taxon>Agaricomycotina</taxon>
        <taxon>Agaricomycetes</taxon>
        <taxon>Russulales</taxon>
        <taxon>Auriscalpiaceae</taxon>
        <taxon>Artomyces</taxon>
    </lineage>
</organism>
<reference evidence="1" key="2">
    <citation type="journal article" date="2022" name="New Phytol.">
        <title>Evolutionary transition to the ectomycorrhizal habit in the genomes of a hyperdiverse lineage of mushroom-forming fungi.</title>
        <authorList>
            <person name="Looney B."/>
            <person name="Miyauchi S."/>
            <person name="Morin E."/>
            <person name="Drula E."/>
            <person name="Courty P.E."/>
            <person name="Kohler A."/>
            <person name="Kuo A."/>
            <person name="LaButti K."/>
            <person name="Pangilinan J."/>
            <person name="Lipzen A."/>
            <person name="Riley R."/>
            <person name="Andreopoulos W."/>
            <person name="He G."/>
            <person name="Johnson J."/>
            <person name="Nolan M."/>
            <person name="Tritt A."/>
            <person name="Barry K.W."/>
            <person name="Grigoriev I.V."/>
            <person name="Nagy L.G."/>
            <person name="Hibbett D."/>
            <person name="Henrissat B."/>
            <person name="Matheny P.B."/>
            <person name="Labbe J."/>
            <person name="Martin F.M."/>
        </authorList>
    </citation>
    <scope>NUCLEOTIDE SEQUENCE</scope>
    <source>
        <strain evidence="1">HHB10654</strain>
    </source>
</reference>
<dbReference type="Proteomes" id="UP000814140">
    <property type="component" value="Unassembled WGS sequence"/>
</dbReference>
<evidence type="ECO:0000313" key="1">
    <source>
        <dbReference type="EMBL" id="KAI0065752.1"/>
    </source>
</evidence>
<proteinExistence type="predicted"/>
<keyword evidence="2" id="KW-1185">Reference proteome</keyword>
<gene>
    <name evidence="1" type="ORF">BV25DRAFT_1797717</name>
</gene>
<evidence type="ECO:0000313" key="2">
    <source>
        <dbReference type="Proteomes" id="UP000814140"/>
    </source>
</evidence>
<name>A0ACB8TB25_9AGAM</name>
<dbReference type="EMBL" id="MU277194">
    <property type="protein sequence ID" value="KAI0065752.1"/>
    <property type="molecule type" value="Genomic_DNA"/>
</dbReference>
<comment type="caution">
    <text evidence="1">The sequence shown here is derived from an EMBL/GenBank/DDBJ whole genome shotgun (WGS) entry which is preliminary data.</text>
</comment>
<reference evidence="1" key="1">
    <citation type="submission" date="2021-03" db="EMBL/GenBank/DDBJ databases">
        <authorList>
            <consortium name="DOE Joint Genome Institute"/>
            <person name="Ahrendt S."/>
            <person name="Looney B.P."/>
            <person name="Miyauchi S."/>
            <person name="Morin E."/>
            <person name="Drula E."/>
            <person name="Courty P.E."/>
            <person name="Chicoki N."/>
            <person name="Fauchery L."/>
            <person name="Kohler A."/>
            <person name="Kuo A."/>
            <person name="Labutti K."/>
            <person name="Pangilinan J."/>
            <person name="Lipzen A."/>
            <person name="Riley R."/>
            <person name="Andreopoulos W."/>
            <person name="He G."/>
            <person name="Johnson J."/>
            <person name="Barry K.W."/>
            <person name="Grigoriev I.V."/>
            <person name="Nagy L."/>
            <person name="Hibbett D."/>
            <person name="Henrissat B."/>
            <person name="Matheny P.B."/>
            <person name="Labbe J."/>
            <person name="Martin F."/>
        </authorList>
    </citation>
    <scope>NUCLEOTIDE SEQUENCE</scope>
    <source>
        <strain evidence="1">HHB10654</strain>
    </source>
</reference>
<accession>A0ACB8TB25</accession>